<dbReference type="Proteomes" id="UP000308768">
    <property type="component" value="Unassembled WGS sequence"/>
</dbReference>
<keyword evidence="3" id="KW-0812">Transmembrane</keyword>
<evidence type="ECO:0000313" key="5">
    <source>
        <dbReference type="Proteomes" id="UP000308768"/>
    </source>
</evidence>
<evidence type="ECO:0000256" key="2">
    <source>
        <dbReference type="SAM" id="MobiDB-lite"/>
    </source>
</evidence>
<feature type="transmembrane region" description="Helical" evidence="3">
    <location>
        <begin position="449"/>
        <end position="466"/>
    </location>
</feature>
<dbReference type="AlphaFoldDB" id="A0A4U0WM28"/>
<dbReference type="STRING" id="331657.A0A4U0WM28"/>
<sequence>MRAVSANDAASLRLDPGVGVVRKDADPNVNLLGASLAQSSLRPPSSVGSGTSDGSSSPRGPSSPSFSISPPVSDPHYRAPSSTRPRALTPDLLAPPESDFPGVHNYSQYTLNRQGFITPSPQQSPRSRPLEFPKIVIPQSPKQPRGSAPNSPFPAYFDYPPTAHESRPPSLRLPPASVSPDSPYQRGEYDAGEEEGKPFKWWPYRILPPPRILVSTLFPTLYSWHDKNIWEKFLGVVAAPSVFLLTITLPVVESGNNDDNDSEQTAAQNSSYPELRTPNEDGRASRKSTIAGLKSGSSPLQEPSHDHGLGSSFATKGLGGHSSTAHVATTTKQHHQAIYHPSSLVASPSEQPVVPPSDQPSGLTDSADLPTSAKEWNRWLVIIQIFTAPFFTVLILWANFGPDPSSSTTTATTHSLLHPALYALLFSLVTLALTLLTTTPTHPPRWRPALCFLGFAVSIAWISSIAGEVVGVLKTLGVVLDISDAILGLLRRAHAQHPARHRPRRPVQVSGTLMISAATLLVTLVGLLVVVPLNGWRMDRRIGWGLIALWCVSTLGNVIVEITGWGGFGASSG</sequence>
<feature type="compositionally biased region" description="Low complexity" evidence="2">
    <location>
        <begin position="43"/>
        <end position="71"/>
    </location>
</feature>
<protein>
    <recommendedName>
        <fullName evidence="6">Sodium/calcium exchanger membrane region domain-containing protein</fullName>
    </recommendedName>
</protein>
<feature type="transmembrane region" description="Helical" evidence="3">
    <location>
        <begin position="420"/>
        <end position="437"/>
    </location>
</feature>
<keyword evidence="3" id="KW-1133">Transmembrane helix</keyword>
<feature type="compositionally biased region" description="Low complexity" evidence="2">
    <location>
        <begin position="168"/>
        <end position="180"/>
    </location>
</feature>
<dbReference type="InterPro" id="IPR051359">
    <property type="entry name" value="CaCA_antiporter"/>
</dbReference>
<accession>A0A4U0WM28</accession>
<dbReference type="GO" id="GO:0016020">
    <property type="term" value="C:membrane"/>
    <property type="evidence" value="ECO:0007669"/>
    <property type="project" value="TreeGrafter"/>
</dbReference>
<keyword evidence="3" id="KW-0472">Membrane</keyword>
<reference evidence="4 5" key="1">
    <citation type="submission" date="2017-03" db="EMBL/GenBank/DDBJ databases">
        <title>Genomes of endolithic fungi from Antarctica.</title>
        <authorList>
            <person name="Coleine C."/>
            <person name="Masonjones S."/>
            <person name="Stajich J.E."/>
        </authorList>
    </citation>
    <scope>NUCLEOTIDE SEQUENCE [LARGE SCALE GENOMIC DNA]</scope>
    <source>
        <strain evidence="4 5">CCFEE 5187</strain>
    </source>
</reference>
<evidence type="ECO:0000256" key="3">
    <source>
        <dbReference type="SAM" id="Phobius"/>
    </source>
</evidence>
<feature type="region of interest" description="Disordered" evidence="2">
    <location>
        <begin position="137"/>
        <end position="194"/>
    </location>
</feature>
<feature type="region of interest" description="Disordered" evidence="2">
    <location>
        <begin position="254"/>
        <end position="333"/>
    </location>
</feature>
<evidence type="ECO:0000256" key="1">
    <source>
        <dbReference type="ARBA" id="ARBA00022448"/>
    </source>
</evidence>
<dbReference type="GO" id="GO:0008324">
    <property type="term" value="F:monoatomic cation transmembrane transporter activity"/>
    <property type="evidence" value="ECO:0007669"/>
    <property type="project" value="TreeGrafter"/>
</dbReference>
<organism evidence="4 5">
    <name type="scientific">Cryomyces minteri</name>
    <dbReference type="NCBI Taxonomy" id="331657"/>
    <lineage>
        <taxon>Eukaryota</taxon>
        <taxon>Fungi</taxon>
        <taxon>Dikarya</taxon>
        <taxon>Ascomycota</taxon>
        <taxon>Pezizomycotina</taxon>
        <taxon>Dothideomycetes</taxon>
        <taxon>Dothideomycetes incertae sedis</taxon>
        <taxon>Cryomyces</taxon>
    </lineage>
</organism>
<feature type="region of interest" description="Disordered" evidence="2">
    <location>
        <begin position="345"/>
        <end position="368"/>
    </location>
</feature>
<proteinExistence type="predicted"/>
<dbReference type="PANTHER" id="PTHR12266">
    <property type="entry name" value="NA+/CA2+ K+ INDEPENDENT EXCHANGER"/>
    <property type="match status" value="1"/>
</dbReference>
<evidence type="ECO:0000313" key="4">
    <source>
        <dbReference type="EMBL" id="TKA64242.1"/>
    </source>
</evidence>
<keyword evidence="1" id="KW-0813">Transport</keyword>
<name>A0A4U0WM28_9PEZI</name>
<keyword evidence="5" id="KW-1185">Reference proteome</keyword>
<feature type="region of interest" description="Disordered" evidence="2">
    <location>
        <begin position="33"/>
        <end position="105"/>
    </location>
</feature>
<feature type="transmembrane region" description="Helical" evidence="3">
    <location>
        <begin position="542"/>
        <end position="560"/>
    </location>
</feature>
<feature type="compositionally biased region" description="Polar residues" evidence="2">
    <location>
        <begin position="263"/>
        <end position="272"/>
    </location>
</feature>
<evidence type="ECO:0008006" key="6">
    <source>
        <dbReference type="Google" id="ProtNLM"/>
    </source>
</evidence>
<feature type="transmembrane region" description="Helical" evidence="3">
    <location>
        <begin position="379"/>
        <end position="400"/>
    </location>
</feature>
<gene>
    <name evidence="4" type="ORF">B0A49_10950</name>
</gene>
<feature type="transmembrane region" description="Helical" evidence="3">
    <location>
        <begin position="511"/>
        <end position="530"/>
    </location>
</feature>
<dbReference type="EMBL" id="NAJN01001294">
    <property type="protein sequence ID" value="TKA64242.1"/>
    <property type="molecule type" value="Genomic_DNA"/>
</dbReference>
<dbReference type="OrthoDB" id="407410at2759"/>
<dbReference type="GO" id="GO:0006874">
    <property type="term" value="P:intracellular calcium ion homeostasis"/>
    <property type="evidence" value="ECO:0007669"/>
    <property type="project" value="TreeGrafter"/>
</dbReference>
<comment type="caution">
    <text evidence="4">The sequence shown here is derived from an EMBL/GenBank/DDBJ whole genome shotgun (WGS) entry which is preliminary data.</text>
</comment>
<feature type="compositionally biased region" description="Polar residues" evidence="2">
    <location>
        <begin position="321"/>
        <end position="331"/>
    </location>
</feature>
<dbReference type="PANTHER" id="PTHR12266:SF0">
    <property type="entry name" value="MITOCHONDRIAL SODIUM_CALCIUM EXCHANGER PROTEIN"/>
    <property type="match status" value="1"/>
</dbReference>